<feature type="compositionally biased region" description="Low complexity" evidence="1">
    <location>
        <begin position="107"/>
        <end position="159"/>
    </location>
</feature>
<evidence type="ECO:0000313" key="2">
    <source>
        <dbReference type="EMBL" id="KIY00851.1"/>
    </source>
</evidence>
<feature type="compositionally biased region" description="Polar residues" evidence="1">
    <location>
        <begin position="526"/>
        <end position="535"/>
    </location>
</feature>
<dbReference type="AlphaFoldDB" id="A0A0D2HG37"/>
<sequence length="535" mass="56399">MPATNLRGRLDRSKIAPLKAKRSKGSYRFEKPKFVQRQGLPENNFLPPDPTSSDGDSENEDEDEDEGMDNSSGDEDDSDTPNPFEPTTATGSQYQSSITAPSKTRSHPFPTHSTTSISTTSTSSSAYPPTSTDTIGINTSSGLLSTSSTFPSSFTTSPTEVVPQPDRSTGVATPASTSPVASRETVNASDHPIAKAGIIVPSLLGAVAAVVAAYLLFRYCTPLRARWAVYRARKAQRLPGEEEDGTAPKAAPPMSEAAAGPTLSLARDTAIALPVTARRGPPPTLNRTGSRNNPAHGPDAAQHGRSQSSTPSLHDYPIRPPAYTSGGYGSHAFQLDVEDGDDDAGPRNTDNALFRHPNGLANNPPTPVSRHHPALATPSSQGPEATSRVPDIPCPPASLRVGGLGMDFPLPPSTPSAAHFSTPSPPESTFNSPRRLHKSITPSESISNVPDSPFPFSPALLPPIPVLNSRWSHNSSSVNGRTTASTEEEERRTAPPQQQHRHSAGPGLVGATLSSPRSQVLKMKKSTLSLGSPPS</sequence>
<feature type="region of interest" description="Disordered" evidence="1">
    <location>
        <begin position="274"/>
        <end position="436"/>
    </location>
</feature>
<dbReference type="OrthoDB" id="4161547at2759"/>
<dbReference type="RefSeq" id="XP_016634973.1">
    <property type="nucleotide sequence ID" value="XM_016774027.1"/>
</dbReference>
<dbReference type="GeneID" id="27709263"/>
<feature type="compositionally biased region" description="Polar residues" evidence="1">
    <location>
        <begin position="85"/>
        <end position="103"/>
    </location>
</feature>
<evidence type="ECO:0000256" key="1">
    <source>
        <dbReference type="SAM" id="MobiDB-lite"/>
    </source>
</evidence>
<proteinExistence type="predicted"/>
<protein>
    <submittedName>
        <fullName evidence="2">Uncharacterized protein</fullName>
    </submittedName>
</protein>
<evidence type="ECO:0000313" key="3">
    <source>
        <dbReference type="Proteomes" id="UP000053411"/>
    </source>
</evidence>
<feature type="region of interest" description="Disordered" evidence="1">
    <location>
        <begin position="237"/>
        <end position="262"/>
    </location>
</feature>
<keyword evidence="3" id="KW-1185">Reference proteome</keyword>
<dbReference type="VEuPathDB" id="FungiDB:Z520_03517"/>
<accession>A0A0D2HG37</accession>
<dbReference type="EMBL" id="KN848066">
    <property type="protein sequence ID" value="KIY00851.1"/>
    <property type="molecule type" value="Genomic_DNA"/>
</dbReference>
<gene>
    <name evidence="2" type="ORF">Z520_03517</name>
</gene>
<feature type="compositionally biased region" description="Polar residues" evidence="1">
    <location>
        <begin position="415"/>
        <end position="432"/>
    </location>
</feature>
<feature type="compositionally biased region" description="Acidic residues" evidence="1">
    <location>
        <begin position="55"/>
        <end position="79"/>
    </location>
</feature>
<dbReference type="Proteomes" id="UP000053411">
    <property type="component" value="Unassembled WGS sequence"/>
</dbReference>
<name>A0A0D2HG37_9EURO</name>
<dbReference type="STRING" id="1442371.A0A0D2HG37"/>
<feature type="region of interest" description="Disordered" evidence="1">
    <location>
        <begin position="469"/>
        <end position="535"/>
    </location>
</feature>
<organism evidence="2 3">
    <name type="scientific">Fonsecaea multimorphosa CBS 102226</name>
    <dbReference type="NCBI Taxonomy" id="1442371"/>
    <lineage>
        <taxon>Eukaryota</taxon>
        <taxon>Fungi</taxon>
        <taxon>Dikarya</taxon>
        <taxon>Ascomycota</taxon>
        <taxon>Pezizomycotina</taxon>
        <taxon>Eurotiomycetes</taxon>
        <taxon>Chaetothyriomycetidae</taxon>
        <taxon>Chaetothyriales</taxon>
        <taxon>Herpotrichiellaceae</taxon>
        <taxon>Fonsecaea</taxon>
    </lineage>
</organism>
<feature type="compositionally biased region" description="Polar residues" evidence="1">
    <location>
        <begin position="469"/>
        <end position="480"/>
    </location>
</feature>
<feature type="compositionally biased region" description="Polar residues" evidence="1">
    <location>
        <begin position="166"/>
        <end position="187"/>
    </location>
</feature>
<feature type="region of interest" description="Disordered" evidence="1">
    <location>
        <begin position="1"/>
        <end position="187"/>
    </location>
</feature>
<reference evidence="2 3" key="1">
    <citation type="submission" date="2015-01" db="EMBL/GenBank/DDBJ databases">
        <title>The Genome Sequence of Fonsecaea multimorphosa CBS 102226.</title>
        <authorList>
            <consortium name="The Broad Institute Genomics Platform"/>
            <person name="Cuomo C."/>
            <person name="de Hoog S."/>
            <person name="Gorbushina A."/>
            <person name="Stielow B."/>
            <person name="Teixiera M."/>
            <person name="Abouelleil A."/>
            <person name="Chapman S.B."/>
            <person name="Priest M."/>
            <person name="Young S.K."/>
            <person name="Wortman J."/>
            <person name="Nusbaum C."/>
            <person name="Birren B."/>
        </authorList>
    </citation>
    <scope>NUCLEOTIDE SEQUENCE [LARGE SCALE GENOMIC DNA]</scope>
    <source>
        <strain evidence="2 3">CBS 102226</strain>
    </source>
</reference>